<sequence>MTPRRPALIVHTLFSVGPATGSSGPSTSTSTADALSELWSGLARLDLTEPIAPHQRDLPEGPGPATQNLRVLAARQRVVPDAYYEALAFRRGDIVGVSVLLAPNDDGVGWQELSDRWRSAVPATSGVELSTTTVYLGLSDQRRINWLGGRVGEASWARRIHRQLPVPAKPGWATSWSRIADRLLMWDLPAGDGYAQRQYLVLADVADEKALDRLTWVDDGQVLPPLTRYVLCAAELRHQEKVLEAAMPGLRAAIERTDRACETLADLLRATEPSDRQLRAAALELSTVQAEGSGLIAATADASKMIETVRGIRDNMEAALGRDVHHRPGGTLDQDRGRAVWLTDQLRVELTYIDSTWRKADQLNRLAAAVVGERHRRRQEVLTLIQASILGSLLMGLAAIQSLQYQVPLAGPLVAPAICALGIVALLLPAAVLHWPHRRAAAPRRRWIMAGGSVLGAALGWLVSSIVWWRVWDVSAPPAWSAVLAVTGAVVVASAALAQIRLWQSRPAPGVAAVERLPARSTIG</sequence>
<keyword evidence="1" id="KW-0812">Transmembrane</keyword>
<keyword evidence="1" id="KW-1133">Transmembrane helix</keyword>
<feature type="transmembrane region" description="Helical" evidence="1">
    <location>
        <begin position="447"/>
        <end position="472"/>
    </location>
</feature>
<evidence type="ECO:0000256" key="1">
    <source>
        <dbReference type="SAM" id="Phobius"/>
    </source>
</evidence>
<feature type="transmembrane region" description="Helical" evidence="1">
    <location>
        <begin position="413"/>
        <end position="435"/>
    </location>
</feature>
<dbReference type="NCBIfam" id="NF038357">
    <property type="entry name" value="BN6_48550_fam"/>
    <property type="match status" value="1"/>
</dbReference>
<evidence type="ECO:0000259" key="2">
    <source>
        <dbReference type="Pfam" id="PF20269"/>
    </source>
</evidence>
<dbReference type="InterPro" id="IPR046922">
    <property type="entry name" value="CATRA-N"/>
</dbReference>
<accession>A0ABS2LND6</accession>
<keyword evidence="5" id="KW-1185">Reference proteome</keyword>
<dbReference type="EMBL" id="JAFBBP010000001">
    <property type="protein sequence ID" value="MBM7489686.1"/>
    <property type="molecule type" value="Genomic_DNA"/>
</dbReference>
<evidence type="ECO:0000313" key="5">
    <source>
        <dbReference type="Proteomes" id="UP000764837"/>
    </source>
</evidence>
<feature type="transmembrane region" description="Helical" evidence="1">
    <location>
        <begin position="478"/>
        <end position="498"/>
    </location>
</feature>
<feature type="domain" description="CASPASE and TPR Repeat-Associated C-terminal" evidence="3">
    <location>
        <begin position="224"/>
        <end position="360"/>
    </location>
</feature>
<organism evidence="4 5">
    <name type="scientific">Micromonospora luteifusca</name>
    <dbReference type="NCBI Taxonomy" id="709860"/>
    <lineage>
        <taxon>Bacteria</taxon>
        <taxon>Bacillati</taxon>
        <taxon>Actinomycetota</taxon>
        <taxon>Actinomycetes</taxon>
        <taxon>Micromonosporales</taxon>
        <taxon>Micromonosporaceae</taxon>
        <taxon>Micromonospora</taxon>
    </lineage>
</organism>
<dbReference type="Pfam" id="PF20270">
    <property type="entry name" value="CATRA-C"/>
    <property type="match status" value="1"/>
</dbReference>
<evidence type="ECO:0000259" key="3">
    <source>
        <dbReference type="Pfam" id="PF20270"/>
    </source>
</evidence>
<gene>
    <name evidence="4" type="ORF">JOD64_000908</name>
</gene>
<proteinExistence type="predicted"/>
<evidence type="ECO:0000313" key="4">
    <source>
        <dbReference type="EMBL" id="MBM7489686.1"/>
    </source>
</evidence>
<dbReference type="Pfam" id="PF20269">
    <property type="entry name" value="CATRA-N"/>
    <property type="match status" value="1"/>
</dbReference>
<comment type="caution">
    <text evidence="4">The sequence shown here is derived from an EMBL/GenBank/DDBJ whole genome shotgun (WGS) entry which is preliminary data.</text>
</comment>
<dbReference type="Proteomes" id="UP000764837">
    <property type="component" value="Unassembled WGS sequence"/>
</dbReference>
<protein>
    <submittedName>
        <fullName evidence="4">Uncharacterized protein</fullName>
    </submittedName>
</protein>
<name>A0ABS2LND6_9ACTN</name>
<reference evidence="4 5" key="1">
    <citation type="submission" date="2021-01" db="EMBL/GenBank/DDBJ databases">
        <title>Sequencing the genomes of 1000 actinobacteria strains.</title>
        <authorList>
            <person name="Klenk H.-P."/>
        </authorList>
    </citation>
    <scope>NUCLEOTIDE SEQUENCE [LARGE SCALE GENOMIC DNA]</scope>
    <source>
        <strain evidence="4 5">DSM 100204</strain>
    </source>
</reference>
<feature type="domain" description="CASPASE and TPR Repeat-Associated N-terminal" evidence="2">
    <location>
        <begin position="8"/>
        <end position="218"/>
    </location>
</feature>
<feature type="transmembrane region" description="Helical" evidence="1">
    <location>
        <begin position="381"/>
        <end position="401"/>
    </location>
</feature>
<keyword evidence="1" id="KW-0472">Membrane</keyword>
<dbReference type="InterPro" id="IPR046923">
    <property type="entry name" value="CATRA-C"/>
</dbReference>
<dbReference type="RefSeq" id="WP_204941037.1">
    <property type="nucleotide sequence ID" value="NZ_JAFBBP010000001.1"/>
</dbReference>